<dbReference type="AlphaFoldDB" id="G7K1G2"/>
<feature type="domain" description="K+ potassium transporter integral membrane" evidence="12">
    <location>
        <begin position="88"/>
        <end position="180"/>
    </location>
</feature>
<evidence type="ECO:0000313" key="16">
    <source>
        <dbReference type="Proteomes" id="UP000002051"/>
    </source>
</evidence>
<evidence type="ECO:0000256" key="5">
    <source>
        <dbReference type="ARBA" id="ARBA00022692"/>
    </source>
</evidence>
<feature type="transmembrane region" description="Helical" evidence="11">
    <location>
        <begin position="77"/>
        <end position="107"/>
    </location>
</feature>
<accession>G7K1G2</accession>
<reference evidence="14 16" key="1">
    <citation type="journal article" date="2011" name="Nature">
        <title>The Medicago genome provides insight into the evolution of rhizobial symbioses.</title>
        <authorList>
            <person name="Young N.D."/>
            <person name="Debelle F."/>
            <person name="Oldroyd G.E."/>
            <person name="Geurts R."/>
            <person name="Cannon S.B."/>
            <person name="Udvardi M.K."/>
            <person name="Benedito V.A."/>
            <person name="Mayer K.F."/>
            <person name="Gouzy J."/>
            <person name="Schoof H."/>
            <person name="Van de Peer Y."/>
            <person name="Proost S."/>
            <person name="Cook D.R."/>
            <person name="Meyers B.C."/>
            <person name="Spannagl M."/>
            <person name="Cheung F."/>
            <person name="De Mita S."/>
            <person name="Krishnakumar V."/>
            <person name="Gundlach H."/>
            <person name="Zhou S."/>
            <person name="Mudge J."/>
            <person name="Bharti A.K."/>
            <person name="Murray J.D."/>
            <person name="Naoumkina M.A."/>
            <person name="Rosen B."/>
            <person name="Silverstein K.A."/>
            <person name="Tang H."/>
            <person name="Rombauts S."/>
            <person name="Zhao P.X."/>
            <person name="Zhou P."/>
            <person name="Barbe V."/>
            <person name="Bardou P."/>
            <person name="Bechner M."/>
            <person name="Bellec A."/>
            <person name="Berger A."/>
            <person name="Berges H."/>
            <person name="Bidwell S."/>
            <person name="Bisseling T."/>
            <person name="Choisne N."/>
            <person name="Couloux A."/>
            <person name="Denny R."/>
            <person name="Deshpande S."/>
            <person name="Dai X."/>
            <person name="Doyle J.J."/>
            <person name="Dudez A.M."/>
            <person name="Farmer A.D."/>
            <person name="Fouteau S."/>
            <person name="Franken C."/>
            <person name="Gibelin C."/>
            <person name="Gish J."/>
            <person name="Goldstein S."/>
            <person name="Gonzalez A.J."/>
            <person name="Green P.J."/>
            <person name="Hallab A."/>
            <person name="Hartog M."/>
            <person name="Hua A."/>
            <person name="Humphray S.J."/>
            <person name="Jeong D.H."/>
            <person name="Jing Y."/>
            <person name="Jocker A."/>
            <person name="Kenton S.M."/>
            <person name="Kim D.J."/>
            <person name="Klee K."/>
            <person name="Lai H."/>
            <person name="Lang C."/>
            <person name="Lin S."/>
            <person name="Macmil S.L."/>
            <person name="Magdelenat G."/>
            <person name="Matthews L."/>
            <person name="McCorrison J."/>
            <person name="Monaghan E.L."/>
            <person name="Mun J.H."/>
            <person name="Najar F.Z."/>
            <person name="Nicholson C."/>
            <person name="Noirot C."/>
            <person name="O'Bleness M."/>
            <person name="Paule C.R."/>
            <person name="Poulain J."/>
            <person name="Prion F."/>
            <person name="Qin B."/>
            <person name="Qu C."/>
            <person name="Retzel E.F."/>
            <person name="Riddle C."/>
            <person name="Sallet E."/>
            <person name="Samain S."/>
            <person name="Samson N."/>
            <person name="Sanders I."/>
            <person name="Saurat O."/>
            <person name="Scarpelli C."/>
            <person name="Schiex T."/>
            <person name="Segurens B."/>
            <person name="Severin A.J."/>
            <person name="Sherrier D.J."/>
            <person name="Shi R."/>
            <person name="Sims S."/>
            <person name="Singer S.R."/>
            <person name="Sinharoy S."/>
            <person name="Sterck L."/>
            <person name="Viollet A."/>
            <person name="Wang B.B."/>
            <person name="Wang K."/>
            <person name="Wang M."/>
            <person name="Wang X."/>
            <person name="Warfsmann J."/>
            <person name="Weissenbach J."/>
            <person name="White D.D."/>
            <person name="White J.D."/>
            <person name="Wiley G.B."/>
            <person name="Wincker P."/>
            <person name="Xing Y."/>
            <person name="Yang L."/>
            <person name="Yao Z."/>
            <person name="Ying F."/>
            <person name="Zhai J."/>
            <person name="Zhou L."/>
            <person name="Zuber A."/>
            <person name="Denarie J."/>
            <person name="Dixon R.A."/>
            <person name="May G.D."/>
            <person name="Schwartz D.C."/>
            <person name="Rogers J."/>
            <person name="Quetier F."/>
            <person name="Town C.D."/>
            <person name="Roe B.A."/>
        </authorList>
    </citation>
    <scope>NUCLEOTIDE SEQUENCE [LARGE SCALE GENOMIC DNA]</scope>
    <source>
        <strain evidence="14">A17</strain>
        <strain evidence="15 16">cv. Jemalong A17</strain>
    </source>
</reference>
<dbReference type="HOGENOM" id="CLU_759467_0_0_1"/>
<comment type="similarity">
    <text evidence="2">Belongs to the HAK/KUP transporter (TC 2.A.72.3) family.</text>
</comment>
<dbReference type="InterPro" id="IPR053951">
    <property type="entry name" value="K_trans_N"/>
</dbReference>
<dbReference type="GO" id="GO:0016020">
    <property type="term" value="C:membrane"/>
    <property type="evidence" value="ECO:0000318"/>
    <property type="project" value="GO_Central"/>
</dbReference>
<comment type="subcellular location">
    <subcellularLocation>
        <location evidence="1">Cell membrane</location>
        <topology evidence="1">Multi-pass membrane protein</topology>
    </subcellularLocation>
</comment>
<dbReference type="EnsemblPlants" id="AES96215">
    <property type="protein sequence ID" value="AES96215"/>
    <property type="gene ID" value="MTR_5g034590"/>
</dbReference>
<keyword evidence="3" id="KW-0813">Transport</keyword>
<dbReference type="Proteomes" id="UP000002051">
    <property type="component" value="Chromosome 5"/>
</dbReference>
<dbReference type="Pfam" id="PF02705">
    <property type="entry name" value="K_trans"/>
    <property type="match status" value="1"/>
</dbReference>
<keyword evidence="4" id="KW-0633">Potassium transport</keyword>
<feature type="region of interest" description="Disordered" evidence="10">
    <location>
        <begin position="273"/>
        <end position="305"/>
    </location>
</feature>
<reference evidence="15" key="3">
    <citation type="submission" date="2015-04" db="UniProtKB">
        <authorList>
            <consortium name="EnsemblPlants"/>
        </authorList>
    </citation>
    <scope>IDENTIFICATION</scope>
    <source>
        <strain evidence="15">cv. Jemalong A17</strain>
    </source>
</reference>
<dbReference type="Pfam" id="PF22776">
    <property type="entry name" value="K_trans_C"/>
    <property type="match status" value="1"/>
</dbReference>
<evidence type="ECO:0000259" key="13">
    <source>
        <dbReference type="Pfam" id="PF22776"/>
    </source>
</evidence>
<dbReference type="eggNOG" id="ENOG502QPSA">
    <property type="taxonomic scope" value="Eukaryota"/>
</dbReference>
<dbReference type="PANTHER" id="PTHR30540:SF98">
    <property type="entry name" value="POTASSIUM TRANSPORTER 6"/>
    <property type="match status" value="1"/>
</dbReference>
<evidence type="ECO:0000256" key="11">
    <source>
        <dbReference type="SAM" id="Phobius"/>
    </source>
</evidence>
<keyword evidence="8" id="KW-0406">Ion transport</keyword>
<organism evidence="14 16">
    <name type="scientific">Medicago truncatula</name>
    <name type="common">Barrel medic</name>
    <name type="synonym">Medicago tribuloides</name>
    <dbReference type="NCBI Taxonomy" id="3880"/>
    <lineage>
        <taxon>Eukaryota</taxon>
        <taxon>Viridiplantae</taxon>
        <taxon>Streptophyta</taxon>
        <taxon>Embryophyta</taxon>
        <taxon>Tracheophyta</taxon>
        <taxon>Spermatophyta</taxon>
        <taxon>Magnoliopsida</taxon>
        <taxon>eudicotyledons</taxon>
        <taxon>Gunneridae</taxon>
        <taxon>Pentapetalae</taxon>
        <taxon>rosids</taxon>
        <taxon>fabids</taxon>
        <taxon>Fabales</taxon>
        <taxon>Fabaceae</taxon>
        <taxon>Papilionoideae</taxon>
        <taxon>50 kb inversion clade</taxon>
        <taxon>NPAAA clade</taxon>
        <taxon>Hologalegina</taxon>
        <taxon>IRL clade</taxon>
        <taxon>Trifolieae</taxon>
        <taxon>Medicago</taxon>
    </lineage>
</organism>
<evidence type="ECO:0000256" key="7">
    <source>
        <dbReference type="ARBA" id="ARBA00022989"/>
    </source>
</evidence>
<evidence type="ECO:0000256" key="6">
    <source>
        <dbReference type="ARBA" id="ARBA00022958"/>
    </source>
</evidence>
<dbReference type="InterPro" id="IPR003855">
    <property type="entry name" value="K+_transporter"/>
</dbReference>
<evidence type="ECO:0000256" key="8">
    <source>
        <dbReference type="ARBA" id="ARBA00023065"/>
    </source>
</evidence>
<evidence type="ECO:0000256" key="1">
    <source>
        <dbReference type="ARBA" id="ARBA00004651"/>
    </source>
</evidence>
<keyword evidence="5 11" id="KW-0812">Transmembrane</keyword>
<keyword evidence="7 11" id="KW-1133">Transmembrane helix</keyword>
<protein>
    <submittedName>
        <fullName evidence="14">Potassium transporter-like protein</fullName>
    </submittedName>
</protein>
<dbReference type="STRING" id="3880.G7K1G2"/>
<evidence type="ECO:0000313" key="15">
    <source>
        <dbReference type="EnsemblPlants" id="AES96215"/>
    </source>
</evidence>
<feature type="domain" description="K+ potassium transporter C-terminal" evidence="13">
    <location>
        <begin position="194"/>
        <end position="258"/>
    </location>
</feature>
<name>G7K1G2_MEDTR</name>
<keyword evidence="16" id="KW-1185">Reference proteome</keyword>
<proteinExistence type="inferred from homology"/>
<dbReference type="PaxDb" id="3880-AES96215"/>
<dbReference type="GO" id="GO:0015079">
    <property type="term" value="F:potassium ion transmembrane transporter activity"/>
    <property type="evidence" value="ECO:0000318"/>
    <property type="project" value="GO_Central"/>
</dbReference>
<dbReference type="GO" id="GO:0006813">
    <property type="term" value="P:potassium ion transport"/>
    <property type="evidence" value="ECO:0000318"/>
    <property type="project" value="GO_Central"/>
</dbReference>
<gene>
    <name evidence="14" type="ordered locus">MTR_5g034590</name>
</gene>
<evidence type="ECO:0000256" key="3">
    <source>
        <dbReference type="ARBA" id="ARBA00022448"/>
    </source>
</evidence>
<accession>A0A0C3XGT0</accession>
<feature type="transmembrane region" description="Helical" evidence="11">
    <location>
        <begin position="113"/>
        <end position="135"/>
    </location>
</feature>
<evidence type="ECO:0000256" key="10">
    <source>
        <dbReference type="SAM" id="MobiDB-lite"/>
    </source>
</evidence>
<evidence type="ECO:0000259" key="12">
    <source>
        <dbReference type="Pfam" id="PF02705"/>
    </source>
</evidence>
<dbReference type="EMBL" id="CM001221">
    <property type="protein sequence ID" value="AES96215.2"/>
    <property type="molecule type" value="Genomic_DNA"/>
</dbReference>
<sequence length="365" mass="41091">MYPRVLRADDNGEGGTFALNSLLCRYAKVNSLPNCQLADEELSEYKKDGCGGGVSNGKGFAFRLKSTLEKRKVLQKFLLVLALIETCLAVITVMLVTTCLMSLVIVLCWHHNVFFSLAFVLFFGTIESVFFSASLTKFLQGAWVSIALAFVFITVMYVWHYGTHKKYEFDVQNKVSINWLLGIGPSIGIIRVRGVGLIHTDLVSGIPVIFSHFVTNLPAFHQILVFLCIKHVPVPHIRPEERFVVGRVGPQNFRIYRCIVIAEFIRTGSIGISSNDDDNNSDNNVNNVDSEETSSELKEIKSPQVNQQKKKVRFLVPESPKVNTEAKEQLEEVMEAREAGIAYIIGHSYMTSNMIIFWKSKDDKR</sequence>
<evidence type="ECO:0000313" key="14">
    <source>
        <dbReference type="EMBL" id="AES96215.2"/>
    </source>
</evidence>
<evidence type="ECO:0000256" key="2">
    <source>
        <dbReference type="ARBA" id="ARBA00008440"/>
    </source>
</evidence>
<dbReference type="GO" id="GO:0005886">
    <property type="term" value="C:plasma membrane"/>
    <property type="evidence" value="ECO:0007669"/>
    <property type="project" value="UniProtKB-SubCell"/>
</dbReference>
<keyword evidence="9 11" id="KW-0472">Membrane</keyword>
<dbReference type="PANTHER" id="PTHR30540">
    <property type="entry name" value="OSMOTIC STRESS POTASSIUM TRANSPORTER"/>
    <property type="match status" value="1"/>
</dbReference>
<reference evidence="14 16" key="2">
    <citation type="journal article" date="2014" name="BMC Genomics">
        <title>An improved genome release (version Mt4.0) for the model legume Medicago truncatula.</title>
        <authorList>
            <person name="Tang H."/>
            <person name="Krishnakumar V."/>
            <person name="Bidwell S."/>
            <person name="Rosen B."/>
            <person name="Chan A."/>
            <person name="Zhou S."/>
            <person name="Gentzbittel L."/>
            <person name="Childs K.L."/>
            <person name="Yandell M."/>
            <person name="Gundlach H."/>
            <person name="Mayer K.F."/>
            <person name="Schwartz D.C."/>
            <person name="Town C.D."/>
        </authorList>
    </citation>
    <scope>GENOME REANNOTATION</scope>
    <source>
        <strain evidence="15 16">cv. Jemalong A17</strain>
    </source>
</reference>
<keyword evidence="6" id="KW-0630">Potassium</keyword>
<feature type="transmembrane region" description="Helical" evidence="11">
    <location>
        <begin position="142"/>
        <end position="162"/>
    </location>
</feature>
<evidence type="ECO:0000256" key="4">
    <source>
        <dbReference type="ARBA" id="ARBA00022538"/>
    </source>
</evidence>
<evidence type="ECO:0000256" key="9">
    <source>
        <dbReference type="ARBA" id="ARBA00023136"/>
    </source>
</evidence>
<dbReference type="InterPro" id="IPR053952">
    <property type="entry name" value="K_trans_C"/>
</dbReference>